<protein>
    <recommendedName>
        <fullName evidence="6">Peptidyl-prolyl cis-trans isomerase</fullName>
        <ecNumber evidence="6">5.2.1.8</ecNumber>
    </recommendedName>
</protein>
<evidence type="ECO:0000256" key="4">
    <source>
        <dbReference type="ARBA" id="ARBA00046231"/>
    </source>
</evidence>
<gene>
    <name evidence="8" type="ORF">TDUB1175_LOCUS2281</name>
</gene>
<comment type="function">
    <text evidence="4">PPIases accelerate the folding of proteins. It prefers amino acid residues with hydrophobic side chains like leucine and phenylalanine in the P1 position of the peptides substrates.</text>
</comment>
<dbReference type="PROSITE" id="PS50198">
    <property type="entry name" value="PPIC_PPIASE_2"/>
    <property type="match status" value="1"/>
</dbReference>
<keyword evidence="3" id="KW-0963">Cytoplasm</keyword>
<dbReference type="GO" id="GO:0005737">
    <property type="term" value="C:cytoplasm"/>
    <property type="evidence" value="ECO:0007669"/>
    <property type="project" value="UniProtKB-SubCell"/>
</dbReference>
<accession>A0A7R9VGX3</accession>
<feature type="chain" id="PRO_5031592926" description="Peptidyl-prolyl cis-trans isomerase" evidence="6">
    <location>
        <begin position="20"/>
        <end position="165"/>
    </location>
</feature>
<organism evidence="8">
    <name type="scientific">Pseudictyota dubia</name>
    <dbReference type="NCBI Taxonomy" id="2749911"/>
    <lineage>
        <taxon>Eukaryota</taxon>
        <taxon>Sar</taxon>
        <taxon>Stramenopiles</taxon>
        <taxon>Ochrophyta</taxon>
        <taxon>Bacillariophyta</taxon>
        <taxon>Mediophyceae</taxon>
        <taxon>Biddulphiophycidae</taxon>
        <taxon>Eupodiscales</taxon>
        <taxon>Odontellaceae</taxon>
        <taxon>Pseudictyota</taxon>
    </lineage>
</organism>
<comment type="similarity">
    <text evidence="2">Belongs to the PpiC/parvulin rotamase family.</text>
</comment>
<dbReference type="AlphaFoldDB" id="A0A7R9VGX3"/>
<evidence type="ECO:0000256" key="6">
    <source>
        <dbReference type="RuleBase" id="RU363014"/>
    </source>
</evidence>
<dbReference type="Gene3D" id="3.10.50.40">
    <property type="match status" value="1"/>
</dbReference>
<name>A0A7R9VGX3_9STRA</name>
<keyword evidence="5 6" id="KW-0697">Rotamase</keyword>
<reference evidence="8" key="1">
    <citation type="submission" date="2021-01" db="EMBL/GenBank/DDBJ databases">
        <authorList>
            <person name="Corre E."/>
            <person name="Pelletier E."/>
            <person name="Niang G."/>
            <person name="Scheremetjew M."/>
            <person name="Finn R."/>
            <person name="Kale V."/>
            <person name="Holt S."/>
            <person name="Cochrane G."/>
            <person name="Meng A."/>
            <person name="Brown T."/>
            <person name="Cohen L."/>
        </authorList>
    </citation>
    <scope>NUCLEOTIDE SEQUENCE</scope>
    <source>
        <strain evidence="8">CCMP147</strain>
    </source>
</reference>
<keyword evidence="5 6" id="KW-0413">Isomerase</keyword>
<dbReference type="Pfam" id="PF00639">
    <property type="entry name" value="Rotamase"/>
    <property type="match status" value="1"/>
</dbReference>
<feature type="domain" description="PpiC" evidence="7">
    <location>
        <begin position="66"/>
        <end position="157"/>
    </location>
</feature>
<dbReference type="InterPro" id="IPR046357">
    <property type="entry name" value="PPIase_dom_sf"/>
</dbReference>
<proteinExistence type="inferred from homology"/>
<dbReference type="SUPFAM" id="SSF54534">
    <property type="entry name" value="FKBP-like"/>
    <property type="match status" value="1"/>
</dbReference>
<evidence type="ECO:0000256" key="2">
    <source>
        <dbReference type="ARBA" id="ARBA00007656"/>
    </source>
</evidence>
<dbReference type="PANTHER" id="PTHR43629:SF2">
    <property type="entry name" value="RHODANESE-LIKE_PPIC DOMAIN-CONTAINING PROTEIN 12, CHLOROPLASTIC"/>
    <property type="match status" value="1"/>
</dbReference>
<dbReference type="EC" id="5.2.1.8" evidence="6"/>
<dbReference type="InterPro" id="IPR023058">
    <property type="entry name" value="PPIase_PpiC_CS"/>
</dbReference>
<evidence type="ECO:0000256" key="5">
    <source>
        <dbReference type="PROSITE-ProRule" id="PRU00278"/>
    </source>
</evidence>
<keyword evidence="6" id="KW-0732">Signal</keyword>
<feature type="signal peptide" evidence="6">
    <location>
        <begin position="1"/>
        <end position="19"/>
    </location>
</feature>
<comment type="subcellular location">
    <subcellularLocation>
        <location evidence="1">Cytoplasm</location>
    </subcellularLocation>
</comment>
<dbReference type="InterPro" id="IPR000297">
    <property type="entry name" value="PPIase_PpiC"/>
</dbReference>
<dbReference type="InterPro" id="IPR052204">
    <property type="entry name" value="PpiC/parvulin_rotamase"/>
</dbReference>
<evidence type="ECO:0000256" key="1">
    <source>
        <dbReference type="ARBA" id="ARBA00004496"/>
    </source>
</evidence>
<dbReference type="PANTHER" id="PTHR43629">
    <property type="entry name" value="PEPTIDYL-PROLYL CIS-TRANS ISOMERASE"/>
    <property type="match status" value="1"/>
</dbReference>
<evidence type="ECO:0000259" key="7">
    <source>
        <dbReference type="PROSITE" id="PS50198"/>
    </source>
</evidence>
<comment type="catalytic activity">
    <reaction evidence="6">
        <text>[protein]-peptidylproline (omega=180) = [protein]-peptidylproline (omega=0)</text>
        <dbReference type="Rhea" id="RHEA:16237"/>
        <dbReference type="Rhea" id="RHEA-COMP:10747"/>
        <dbReference type="Rhea" id="RHEA-COMP:10748"/>
        <dbReference type="ChEBI" id="CHEBI:83833"/>
        <dbReference type="ChEBI" id="CHEBI:83834"/>
        <dbReference type="EC" id="5.2.1.8"/>
    </reaction>
</comment>
<dbReference type="GO" id="GO:0003755">
    <property type="term" value="F:peptidyl-prolyl cis-trans isomerase activity"/>
    <property type="evidence" value="ECO:0007669"/>
    <property type="project" value="UniProtKB-UniRule"/>
</dbReference>
<dbReference type="EMBL" id="HBED01004642">
    <property type="protein sequence ID" value="CAD8295063.1"/>
    <property type="molecule type" value="Transcribed_RNA"/>
</dbReference>
<evidence type="ECO:0000256" key="3">
    <source>
        <dbReference type="ARBA" id="ARBA00022490"/>
    </source>
</evidence>
<sequence>MKFCAFVGVLAVAAQLSSAFVPRIPHRSTNARSTSSSATTTTLYMGLFDGFKKAFANEEYGAPPDAVKATARHILVKTSEEAQTVIDKLAEGATFASLASEYSTCPSGARGGSLGSFQPGTMVPEFDKAIFNPETKVGELIGPVQTQFGYHLIVVDKRTGGGDWY</sequence>
<evidence type="ECO:0000313" key="8">
    <source>
        <dbReference type="EMBL" id="CAD8295063.1"/>
    </source>
</evidence>
<dbReference type="PROSITE" id="PS01096">
    <property type="entry name" value="PPIC_PPIASE_1"/>
    <property type="match status" value="1"/>
</dbReference>